<protein>
    <submittedName>
        <fullName evidence="1">Uncharacterized protein</fullName>
    </submittedName>
</protein>
<reference evidence="1" key="1">
    <citation type="submission" date="2022-06" db="EMBL/GenBank/DDBJ databases">
        <title>Phylogenomic reconstructions and comparative analyses of Kickxellomycotina fungi.</title>
        <authorList>
            <person name="Reynolds N.K."/>
            <person name="Stajich J.E."/>
            <person name="Barry K."/>
            <person name="Grigoriev I.V."/>
            <person name="Crous P."/>
            <person name="Smith M.E."/>
        </authorList>
    </citation>
    <scope>NUCLEOTIDE SEQUENCE</scope>
    <source>
        <strain evidence="1">RSA 2271</strain>
    </source>
</reference>
<sequence>MTALKNRLNDSNKNLIPAALSVLADLATSAGAGFKPMIQTVVLSTMLTLSDKKATVRQAAIKTLDAYVATCESALDGPIVHFAPQAFANDSPELRENLLGWLDAELSKRDKDALPDLSGFMPEIFSCLQDRNAKVRANAQKVLGKIVLSVGYEAVIEMCGTKLKGAAKQTVLPMIEKWRGLSCGKAKQSSSTTTAAASKQARAASPASTASIESSSRVITAAELVGKPIKSVVTAASTATTTTTTANLAASVTAGAMGGSLRRPIGPRRRLGADGGPPAAPRSDFGGS</sequence>
<name>A0ACC1H8G9_9FUNG</name>
<proteinExistence type="predicted"/>
<dbReference type="Proteomes" id="UP001145114">
    <property type="component" value="Unassembled WGS sequence"/>
</dbReference>
<accession>A0ACC1H8G9</accession>
<keyword evidence="2" id="KW-1185">Reference proteome</keyword>
<comment type="caution">
    <text evidence="1">The sequence shown here is derived from an EMBL/GenBank/DDBJ whole genome shotgun (WGS) entry which is preliminary data.</text>
</comment>
<evidence type="ECO:0000313" key="2">
    <source>
        <dbReference type="Proteomes" id="UP001145114"/>
    </source>
</evidence>
<organism evidence="1 2">
    <name type="scientific">Spiromyces aspiralis</name>
    <dbReference type="NCBI Taxonomy" id="68401"/>
    <lineage>
        <taxon>Eukaryota</taxon>
        <taxon>Fungi</taxon>
        <taxon>Fungi incertae sedis</taxon>
        <taxon>Zoopagomycota</taxon>
        <taxon>Kickxellomycotina</taxon>
        <taxon>Kickxellomycetes</taxon>
        <taxon>Kickxellales</taxon>
        <taxon>Kickxellaceae</taxon>
        <taxon>Spiromyces</taxon>
    </lineage>
</organism>
<dbReference type="EMBL" id="JAMZIH010008496">
    <property type="protein sequence ID" value="KAJ1672006.1"/>
    <property type="molecule type" value="Genomic_DNA"/>
</dbReference>
<feature type="non-terminal residue" evidence="1">
    <location>
        <position position="288"/>
    </location>
</feature>
<evidence type="ECO:0000313" key="1">
    <source>
        <dbReference type="EMBL" id="KAJ1672006.1"/>
    </source>
</evidence>
<gene>
    <name evidence="1" type="ORF">EV182_007333</name>
</gene>